<evidence type="ECO:0000313" key="4">
    <source>
        <dbReference type="Proteomes" id="UP000095751"/>
    </source>
</evidence>
<keyword evidence="2" id="KW-0472">Membrane</keyword>
<dbReference type="Proteomes" id="UP000095751">
    <property type="component" value="Unassembled WGS sequence"/>
</dbReference>
<evidence type="ECO:0000256" key="1">
    <source>
        <dbReference type="SAM" id="MobiDB-lite"/>
    </source>
</evidence>
<feature type="transmembrane region" description="Helical" evidence="2">
    <location>
        <begin position="321"/>
        <end position="351"/>
    </location>
</feature>
<organism evidence="3 4">
    <name type="scientific">Fragilariopsis cylindrus CCMP1102</name>
    <dbReference type="NCBI Taxonomy" id="635003"/>
    <lineage>
        <taxon>Eukaryota</taxon>
        <taxon>Sar</taxon>
        <taxon>Stramenopiles</taxon>
        <taxon>Ochrophyta</taxon>
        <taxon>Bacillariophyta</taxon>
        <taxon>Bacillariophyceae</taxon>
        <taxon>Bacillariophycidae</taxon>
        <taxon>Bacillariales</taxon>
        <taxon>Bacillariaceae</taxon>
        <taxon>Fragilariopsis</taxon>
    </lineage>
</organism>
<feature type="region of interest" description="Disordered" evidence="1">
    <location>
        <begin position="526"/>
        <end position="547"/>
    </location>
</feature>
<dbReference type="AlphaFoldDB" id="A0A1E7EKP0"/>
<feature type="transmembrane region" description="Helical" evidence="2">
    <location>
        <begin position="482"/>
        <end position="501"/>
    </location>
</feature>
<feature type="transmembrane region" description="Helical" evidence="2">
    <location>
        <begin position="199"/>
        <end position="222"/>
    </location>
</feature>
<dbReference type="OrthoDB" id="48325at2759"/>
<dbReference type="InParanoid" id="A0A1E7EKP0"/>
<feature type="transmembrane region" description="Helical" evidence="2">
    <location>
        <begin position="371"/>
        <end position="392"/>
    </location>
</feature>
<evidence type="ECO:0000256" key="2">
    <source>
        <dbReference type="SAM" id="Phobius"/>
    </source>
</evidence>
<feature type="transmembrane region" description="Helical" evidence="2">
    <location>
        <begin position="404"/>
        <end position="429"/>
    </location>
</feature>
<accession>A0A1E7EKP0</accession>
<keyword evidence="2" id="KW-1133">Transmembrane helix</keyword>
<feature type="region of interest" description="Disordered" evidence="1">
    <location>
        <begin position="234"/>
        <end position="260"/>
    </location>
</feature>
<reference evidence="3 4" key="1">
    <citation type="submission" date="2016-09" db="EMBL/GenBank/DDBJ databases">
        <title>Extensive genetic diversity and differential bi-allelic expression allows diatom success in the polar Southern Ocean.</title>
        <authorList>
            <consortium name="DOE Joint Genome Institute"/>
            <person name="Mock T."/>
            <person name="Otillar R.P."/>
            <person name="Strauss J."/>
            <person name="Dupont C."/>
            <person name="Frickenhaus S."/>
            <person name="Maumus F."/>
            <person name="Mcmullan M."/>
            <person name="Sanges R."/>
            <person name="Schmutz J."/>
            <person name="Toseland A."/>
            <person name="Valas R."/>
            <person name="Veluchamy A."/>
            <person name="Ward B.J."/>
            <person name="Allen A."/>
            <person name="Barry K."/>
            <person name="Falciatore A."/>
            <person name="Ferrante M."/>
            <person name="Fortunato A.E."/>
            <person name="Gloeckner G."/>
            <person name="Gruber A."/>
            <person name="Hipkin R."/>
            <person name="Janech M."/>
            <person name="Kroth P."/>
            <person name="Leese F."/>
            <person name="Lindquist E."/>
            <person name="Lyon B.R."/>
            <person name="Martin J."/>
            <person name="Mayer C."/>
            <person name="Parker M."/>
            <person name="Quesneville H."/>
            <person name="Raymond J."/>
            <person name="Uhlig C."/>
            <person name="Valentin K.U."/>
            <person name="Worden A.Z."/>
            <person name="Armbrust E.V."/>
            <person name="Bowler C."/>
            <person name="Green B."/>
            <person name="Moulton V."/>
            <person name="Van Oosterhout C."/>
            <person name="Grigoriev I."/>
        </authorList>
    </citation>
    <scope>NUCLEOTIDE SEQUENCE [LARGE SCALE GENOMIC DNA]</scope>
    <source>
        <strain evidence="3 4">CCMP1102</strain>
    </source>
</reference>
<dbReference type="KEGG" id="fcy:FRACYDRAFT_254471"/>
<protein>
    <submittedName>
        <fullName evidence="3">Uncharacterized protein</fullName>
    </submittedName>
</protein>
<name>A0A1E7EKP0_9STRA</name>
<keyword evidence="4" id="KW-1185">Reference proteome</keyword>
<keyword evidence="2" id="KW-0812">Transmembrane</keyword>
<sequence length="547" mass="61877">MTIINDKEFLSCDESKCVSRVVNVTQTGVDNNEDDDENYKFSYNCWAAGRGTLRPFSCADGYEGVPVSKESQPPIWTNNEENYYYTCCPPNLPNITVATNIIMRHCGDPIPVQQQTTEDSQGACQDNETFPFPRNMTFANGNEDIWGRLEPMDCDSTDSVFQYPGIVRTIGKGTLFECCRTESSTHYFVATSTGFKATIYVQLTISAIGLIVTLIIVLSLILPPIVHIFNKNKSSEEGSNGRKRRGRNAINRDGGVARGTTVASRQRQQQLRFNAYDLYVVFLAIPDMIFCSWVLVLYTRYAKGHITPVLGLLGLVSPTNWAHMIFWGSAVIGFCTTTNLYLNALIANEIFTLLKNSNERRRCNPPTLRKATFKIVIVYSIAFLYFIIIGSMGHRFRNNKWSTFFLVFFYTMEIILPTSYLVYVCITIWRQGLMKSLGGQLKALVLFFCGICSVVYLLWVPGHLIYDLSFSIYFRRRSESQLLYSIGILFCSIQVVVSAGIKLTKPDIRRKVTRLLTLSCCQQDDSQQRRTRNRGPSTTASEAPVSR</sequence>
<feature type="transmembrane region" description="Helical" evidence="2">
    <location>
        <begin position="441"/>
        <end position="462"/>
    </location>
</feature>
<gene>
    <name evidence="3" type="ORF">FRACYDRAFT_254471</name>
</gene>
<dbReference type="EMBL" id="KV784408">
    <property type="protein sequence ID" value="OEU06454.1"/>
    <property type="molecule type" value="Genomic_DNA"/>
</dbReference>
<proteinExistence type="predicted"/>
<evidence type="ECO:0000313" key="3">
    <source>
        <dbReference type="EMBL" id="OEU06454.1"/>
    </source>
</evidence>
<feature type="transmembrane region" description="Helical" evidence="2">
    <location>
        <begin position="276"/>
        <end position="301"/>
    </location>
</feature>